<dbReference type="Proteomes" id="UP000252172">
    <property type="component" value="Unassembled WGS sequence"/>
</dbReference>
<evidence type="ECO:0000313" key="2">
    <source>
        <dbReference type="Proteomes" id="UP000252172"/>
    </source>
</evidence>
<dbReference type="AlphaFoldDB" id="A0A368N3X2"/>
<comment type="caution">
    <text evidence="1">The sequence shown here is derived from an EMBL/GenBank/DDBJ whole genome shotgun (WGS) entry which is preliminary data.</text>
</comment>
<accession>A0A368N3X2</accession>
<sequence length="163" mass="17570">MQAQQQTTVNIRLYPIQTLVVNGNQKNVNLDYHTKADYANGVSVEQKDHLQIYSTGGFSVHVRSESPTLTSQQALVTESIAASDLTITAKSGDSNPLSDAVYSTAGLSTSPEKIIESSTGGINRTVTVEYKAQGNLDAYINKHMTPGEATVYSAEVIYEIVAQ</sequence>
<evidence type="ECO:0008006" key="3">
    <source>
        <dbReference type="Google" id="ProtNLM"/>
    </source>
</evidence>
<proteinExistence type="predicted"/>
<gene>
    <name evidence="1" type="ORF">DQ356_02870</name>
</gene>
<protein>
    <recommendedName>
        <fullName evidence="3">WxL domain-containing protein</fullName>
    </recommendedName>
</protein>
<dbReference type="EMBL" id="QPIE01000002">
    <property type="protein sequence ID" value="RCU43979.1"/>
    <property type="molecule type" value="Genomic_DNA"/>
</dbReference>
<organism evidence="1 2">
    <name type="scientific">Chryseobacterium lacus</name>
    <dbReference type="NCBI Taxonomy" id="2058346"/>
    <lineage>
        <taxon>Bacteria</taxon>
        <taxon>Pseudomonadati</taxon>
        <taxon>Bacteroidota</taxon>
        <taxon>Flavobacteriia</taxon>
        <taxon>Flavobacteriales</taxon>
        <taxon>Weeksellaceae</taxon>
        <taxon>Chryseobacterium group</taxon>
        <taxon>Chryseobacterium</taxon>
    </lineage>
</organism>
<keyword evidence="2" id="KW-1185">Reference proteome</keyword>
<evidence type="ECO:0000313" key="1">
    <source>
        <dbReference type="EMBL" id="RCU43979.1"/>
    </source>
</evidence>
<reference evidence="1 2" key="1">
    <citation type="submission" date="2018-07" db="EMBL/GenBank/DDBJ databases">
        <title>Chryseobacterium lacus sp. nov., isolated from lake water.</title>
        <authorList>
            <person name="Li C.-M."/>
        </authorList>
    </citation>
    <scope>NUCLEOTIDE SEQUENCE [LARGE SCALE GENOMIC DNA]</scope>
    <source>
        <strain evidence="1 2">YLOS41</strain>
    </source>
</reference>
<name>A0A368N3X2_9FLAO</name>